<organism evidence="3 4">
    <name type="scientific">Cercophora scortea</name>
    <dbReference type="NCBI Taxonomy" id="314031"/>
    <lineage>
        <taxon>Eukaryota</taxon>
        <taxon>Fungi</taxon>
        <taxon>Dikarya</taxon>
        <taxon>Ascomycota</taxon>
        <taxon>Pezizomycotina</taxon>
        <taxon>Sordariomycetes</taxon>
        <taxon>Sordariomycetidae</taxon>
        <taxon>Sordariales</taxon>
        <taxon>Lasiosphaeriaceae</taxon>
        <taxon>Cercophora</taxon>
    </lineage>
</organism>
<reference evidence="3" key="2">
    <citation type="submission" date="2023-06" db="EMBL/GenBank/DDBJ databases">
        <authorList>
            <consortium name="Lawrence Berkeley National Laboratory"/>
            <person name="Haridas S."/>
            <person name="Hensen N."/>
            <person name="Bonometti L."/>
            <person name="Westerberg I."/>
            <person name="Brannstrom I.O."/>
            <person name="Guillou S."/>
            <person name="Cros-Aarteil S."/>
            <person name="Calhoun S."/>
            <person name="Kuo A."/>
            <person name="Mondo S."/>
            <person name="Pangilinan J."/>
            <person name="Riley R."/>
            <person name="Labutti K."/>
            <person name="Andreopoulos B."/>
            <person name="Lipzen A."/>
            <person name="Chen C."/>
            <person name="Yanf M."/>
            <person name="Daum C."/>
            <person name="Ng V."/>
            <person name="Clum A."/>
            <person name="Steindorff A."/>
            <person name="Ohm R."/>
            <person name="Martin F."/>
            <person name="Silar P."/>
            <person name="Natvig D."/>
            <person name="Lalanne C."/>
            <person name="Gautier V."/>
            <person name="Ament-Velasquez S.L."/>
            <person name="Kruys A."/>
            <person name="Hutchinson M.I."/>
            <person name="Powell A.J."/>
            <person name="Barry K."/>
            <person name="Miller A.N."/>
            <person name="Grigoriev I.V."/>
            <person name="Debuchy R."/>
            <person name="Gladieux P."/>
            <person name="Thoren M.H."/>
            <person name="Johannesson H."/>
        </authorList>
    </citation>
    <scope>NUCLEOTIDE SEQUENCE</scope>
    <source>
        <strain evidence="3">SMH4131-1</strain>
    </source>
</reference>
<dbReference type="AlphaFoldDB" id="A0AAE0MH74"/>
<protein>
    <submittedName>
        <fullName evidence="3">Uncharacterized protein</fullName>
    </submittedName>
</protein>
<keyword evidence="4" id="KW-1185">Reference proteome</keyword>
<evidence type="ECO:0000313" key="3">
    <source>
        <dbReference type="EMBL" id="KAK3332506.1"/>
    </source>
</evidence>
<reference evidence="3" key="1">
    <citation type="journal article" date="2023" name="Mol. Phylogenet. Evol.">
        <title>Genome-scale phylogeny and comparative genomics of the fungal order Sordariales.</title>
        <authorList>
            <person name="Hensen N."/>
            <person name="Bonometti L."/>
            <person name="Westerberg I."/>
            <person name="Brannstrom I.O."/>
            <person name="Guillou S."/>
            <person name="Cros-Aarteil S."/>
            <person name="Calhoun S."/>
            <person name="Haridas S."/>
            <person name="Kuo A."/>
            <person name="Mondo S."/>
            <person name="Pangilinan J."/>
            <person name="Riley R."/>
            <person name="LaButti K."/>
            <person name="Andreopoulos B."/>
            <person name="Lipzen A."/>
            <person name="Chen C."/>
            <person name="Yan M."/>
            <person name="Daum C."/>
            <person name="Ng V."/>
            <person name="Clum A."/>
            <person name="Steindorff A."/>
            <person name="Ohm R.A."/>
            <person name="Martin F."/>
            <person name="Silar P."/>
            <person name="Natvig D.O."/>
            <person name="Lalanne C."/>
            <person name="Gautier V."/>
            <person name="Ament-Velasquez S.L."/>
            <person name="Kruys A."/>
            <person name="Hutchinson M.I."/>
            <person name="Powell A.J."/>
            <person name="Barry K."/>
            <person name="Miller A.N."/>
            <person name="Grigoriev I.V."/>
            <person name="Debuchy R."/>
            <person name="Gladieux P."/>
            <person name="Hiltunen Thoren M."/>
            <person name="Johannesson H."/>
        </authorList>
    </citation>
    <scope>NUCLEOTIDE SEQUENCE</scope>
    <source>
        <strain evidence="3">SMH4131-1</strain>
    </source>
</reference>
<keyword evidence="2" id="KW-0472">Membrane</keyword>
<evidence type="ECO:0000256" key="2">
    <source>
        <dbReference type="SAM" id="Phobius"/>
    </source>
</evidence>
<dbReference type="Proteomes" id="UP001286456">
    <property type="component" value="Unassembled WGS sequence"/>
</dbReference>
<feature type="compositionally biased region" description="Low complexity" evidence="1">
    <location>
        <begin position="188"/>
        <end position="203"/>
    </location>
</feature>
<name>A0AAE0MH74_9PEZI</name>
<sequence length="203" mass="22177">MSHPALRKGLLLSTSLLRPSLSHTPLARLTLAGAPRAASSVPKVAQPSFWKSLVPKPLRPSPAGTKPKKPKSKDWNPATFFIVMFLMVGSMSIQMISLKKDSEAFLRQSDVRIGLLREVAEKIQSGEEVDVEKVLGTGDPEREQEWLQALEEIERDNAARNLKKKLEEEAARAAAAPKSQPVSKGSQTTTTTTTTTPTTASFF</sequence>
<proteinExistence type="predicted"/>
<comment type="caution">
    <text evidence="3">The sequence shown here is derived from an EMBL/GenBank/DDBJ whole genome shotgun (WGS) entry which is preliminary data.</text>
</comment>
<evidence type="ECO:0000313" key="4">
    <source>
        <dbReference type="Proteomes" id="UP001286456"/>
    </source>
</evidence>
<dbReference type="Pfam" id="PF17254">
    <property type="entry name" value="DUF5321"/>
    <property type="match status" value="1"/>
</dbReference>
<feature type="transmembrane region" description="Helical" evidence="2">
    <location>
        <begin position="78"/>
        <end position="98"/>
    </location>
</feature>
<dbReference type="InterPro" id="IPR035213">
    <property type="entry name" value="DUF5321"/>
</dbReference>
<dbReference type="EMBL" id="JAUEPO010000002">
    <property type="protein sequence ID" value="KAK3332506.1"/>
    <property type="molecule type" value="Genomic_DNA"/>
</dbReference>
<keyword evidence="2" id="KW-1133">Transmembrane helix</keyword>
<keyword evidence="2" id="KW-0812">Transmembrane</keyword>
<gene>
    <name evidence="3" type="ORF">B0T19DRAFT_439339</name>
</gene>
<accession>A0AAE0MH74</accession>
<evidence type="ECO:0000256" key="1">
    <source>
        <dbReference type="SAM" id="MobiDB-lite"/>
    </source>
</evidence>
<feature type="region of interest" description="Disordered" evidence="1">
    <location>
        <begin position="166"/>
        <end position="203"/>
    </location>
</feature>